<evidence type="ECO:0000313" key="2">
    <source>
        <dbReference type="Proteomes" id="UP001623008"/>
    </source>
</evidence>
<reference evidence="1 2" key="1">
    <citation type="submission" date="2024-11" db="EMBL/GenBank/DDBJ databases">
        <authorList>
            <person name="Lucas J.A."/>
        </authorList>
    </citation>
    <scope>NUCLEOTIDE SEQUENCE [LARGE SCALE GENOMIC DNA]</scope>
    <source>
        <strain evidence="1 2">Z 7.15</strain>
    </source>
</reference>
<dbReference type="RefSeq" id="WP_406599646.1">
    <property type="nucleotide sequence ID" value="NZ_JBJHQF010000067.1"/>
</dbReference>
<keyword evidence="2" id="KW-1185">Reference proteome</keyword>
<evidence type="ECO:0000313" key="1">
    <source>
        <dbReference type="EMBL" id="MFK9007772.1"/>
    </source>
</evidence>
<gene>
    <name evidence="1" type="ORF">ACJEBJ_26955</name>
</gene>
<dbReference type="EMBL" id="JBJHQF010000067">
    <property type="protein sequence ID" value="MFK9007772.1"/>
    <property type="molecule type" value="Genomic_DNA"/>
</dbReference>
<organism evidence="1 2">
    <name type="scientific">Pseudomonas pergaminensis</name>
    <dbReference type="NCBI Taxonomy" id="2853159"/>
    <lineage>
        <taxon>Bacteria</taxon>
        <taxon>Pseudomonadati</taxon>
        <taxon>Pseudomonadota</taxon>
        <taxon>Gammaproteobacteria</taxon>
        <taxon>Pseudomonadales</taxon>
        <taxon>Pseudomonadaceae</taxon>
        <taxon>Pseudomonas</taxon>
    </lineage>
</organism>
<proteinExistence type="predicted"/>
<comment type="caution">
    <text evidence="1">The sequence shown here is derived from an EMBL/GenBank/DDBJ whole genome shotgun (WGS) entry which is preliminary data.</text>
</comment>
<dbReference type="Proteomes" id="UP001623008">
    <property type="component" value="Unassembled WGS sequence"/>
</dbReference>
<evidence type="ECO:0008006" key="3">
    <source>
        <dbReference type="Google" id="ProtNLM"/>
    </source>
</evidence>
<protein>
    <recommendedName>
        <fullName evidence="3">Helix-turn-helix domain-containing protein</fullName>
    </recommendedName>
</protein>
<name>A0ABW8R9Z7_9PSED</name>
<sequence length="179" mass="20273">MNRPTFGTDPTWHRQEKYKRYHGDNGAKPRAKMAVVQALRTLNSTHGFVPVGMILKQDPALTRPSVHRVLLELEREACLVTRGSRSNSIFASTAWARLPTTSASWCCHPMTCDQRQKQNAACITCIWNYRVEDRCTLKPKQPINRMGSPYIYAWQLARPNEYGHFANLLAQGGPALAHP</sequence>
<accession>A0ABW8R9Z7</accession>